<evidence type="ECO:0000313" key="3">
    <source>
        <dbReference type="Proteomes" id="UP000697710"/>
    </source>
</evidence>
<evidence type="ECO:0000313" key="2">
    <source>
        <dbReference type="EMBL" id="MCA9726989.1"/>
    </source>
</evidence>
<organism evidence="2 3">
    <name type="scientific">Eiseniibacteriota bacterium</name>
    <dbReference type="NCBI Taxonomy" id="2212470"/>
    <lineage>
        <taxon>Bacteria</taxon>
        <taxon>Candidatus Eiseniibacteriota</taxon>
    </lineage>
</organism>
<dbReference type="SUPFAM" id="SSF48695">
    <property type="entry name" value="Multiheme cytochromes"/>
    <property type="match status" value="1"/>
</dbReference>
<dbReference type="EMBL" id="JAGQHR010000094">
    <property type="protein sequence ID" value="MCA9726989.1"/>
    <property type="molecule type" value="Genomic_DNA"/>
</dbReference>
<dbReference type="AlphaFoldDB" id="A0A956RPQ2"/>
<feature type="region of interest" description="Disordered" evidence="1">
    <location>
        <begin position="184"/>
        <end position="209"/>
    </location>
</feature>
<proteinExistence type="predicted"/>
<reference evidence="2" key="1">
    <citation type="submission" date="2020-04" db="EMBL/GenBank/DDBJ databases">
        <authorList>
            <person name="Zhang T."/>
        </authorList>
    </citation>
    <scope>NUCLEOTIDE SEQUENCE</scope>
    <source>
        <strain evidence="2">HKST-UBA01</strain>
    </source>
</reference>
<feature type="region of interest" description="Disordered" evidence="1">
    <location>
        <begin position="222"/>
        <end position="258"/>
    </location>
</feature>
<comment type="caution">
    <text evidence="2">The sequence shown here is derived from an EMBL/GenBank/DDBJ whole genome shotgun (WGS) entry which is preliminary data.</text>
</comment>
<name>A0A956RPQ2_UNCEI</name>
<reference evidence="2" key="2">
    <citation type="journal article" date="2021" name="Microbiome">
        <title>Successional dynamics and alternative stable states in a saline activated sludge microbial community over 9 years.</title>
        <authorList>
            <person name="Wang Y."/>
            <person name="Ye J."/>
            <person name="Ju F."/>
            <person name="Liu L."/>
            <person name="Boyd J.A."/>
            <person name="Deng Y."/>
            <person name="Parks D.H."/>
            <person name="Jiang X."/>
            <person name="Yin X."/>
            <person name="Woodcroft B.J."/>
            <person name="Tyson G.W."/>
            <person name="Hugenholtz P."/>
            <person name="Polz M.F."/>
            <person name="Zhang T."/>
        </authorList>
    </citation>
    <scope>NUCLEOTIDE SEQUENCE</scope>
    <source>
        <strain evidence="2">HKST-UBA01</strain>
    </source>
</reference>
<dbReference type="Proteomes" id="UP000697710">
    <property type="component" value="Unassembled WGS sequence"/>
</dbReference>
<feature type="region of interest" description="Disordered" evidence="1">
    <location>
        <begin position="280"/>
        <end position="311"/>
    </location>
</feature>
<accession>A0A956RPQ2</accession>
<dbReference type="InterPro" id="IPR036280">
    <property type="entry name" value="Multihaem_cyt_sf"/>
</dbReference>
<protein>
    <submittedName>
        <fullName evidence="2">Uncharacterized protein</fullName>
    </submittedName>
</protein>
<feature type="non-terminal residue" evidence="2">
    <location>
        <position position="1"/>
    </location>
</feature>
<sequence>PVGTKLWKQCSFGRRVETRYMERVAGGDWIVATYVWNESGTEATLAPAAGVPRAVAIDANTAHDIPGYYDCLACHHSRPNRVLGFNLLQLSKDRDPLAANAVAPDSTAHDLPRLIAASLVRGLPDSMRNAAPRIPAATATERAALGYLYGNCAGCHNRVGPLAYLDMSFDVPSRAMAWNLSTSASASSTDRGSHDVSADGESPIDPEGPVYEMPALATTVDRPTRVGGSHATVRIRPGDPQDSAVVERAGSRNPALQMPPLGTHRVDAAGMALLEQWIREMPTPSGPDTSMREVDLENAIPAAQLASSSEK</sequence>
<evidence type="ECO:0000256" key="1">
    <source>
        <dbReference type="SAM" id="MobiDB-lite"/>
    </source>
</evidence>
<gene>
    <name evidence="2" type="ORF">KC729_04845</name>
</gene>